<sequence length="178" mass="20256">MPGLSTCFASFVVLLASLGPVLSLDQGIYWISQARPGERELFLHSEYGFKRGVQMKSFKENDKRQMWNVTTLGNNIFTFSNLKHGCDLRKGGGFPPPALCDDDPDVFSLTPISEEDHLYYIDIFNTKPYEFSRMHQETILPDVTFTSKLIPEVPNLPNLPDVQISYRKFIFTPVSQSL</sequence>
<evidence type="ECO:0000313" key="2">
    <source>
        <dbReference type="EMBL" id="CAE6461359.1"/>
    </source>
</evidence>
<dbReference type="Proteomes" id="UP000663843">
    <property type="component" value="Unassembled WGS sequence"/>
</dbReference>
<evidence type="ECO:0000256" key="1">
    <source>
        <dbReference type="SAM" id="SignalP"/>
    </source>
</evidence>
<proteinExistence type="predicted"/>
<dbReference type="AlphaFoldDB" id="A0A8H3BQR2"/>
<gene>
    <name evidence="2" type="ORF">RDB_LOCUS96614</name>
</gene>
<dbReference type="EMBL" id="CAJMWT010003035">
    <property type="protein sequence ID" value="CAE6461359.1"/>
    <property type="molecule type" value="Genomic_DNA"/>
</dbReference>
<feature type="signal peptide" evidence="1">
    <location>
        <begin position="1"/>
        <end position="23"/>
    </location>
</feature>
<name>A0A8H3BQR2_9AGAM</name>
<keyword evidence="1" id="KW-0732">Signal</keyword>
<reference evidence="2" key="1">
    <citation type="submission" date="2021-01" db="EMBL/GenBank/DDBJ databases">
        <authorList>
            <person name="Kaushik A."/>
        </authorList>
    </citation>
    <scope>NUCLEOTIDE SEQUENCE</scope>
    <source>
        <strain evidence="2">AG2-2IIIB</strain>
    </source>
</reference>
<feature type="chain" id="PRO_5034330969" evidence="1">
    <location>
        <begin position="24"/>
        <end position="178"/>
    </location>
</feature>
<comment type="caution">
    <text evidence="2">The sequence shown here is derived from an EMBL/GenBank/DDBJ whole genome shotgun (WGS) entry which is preliminary data.</text>
</comment>
<protein>
    <submittedName>
        <fullName evidence="2">Uncharacterized protein</fullName>
    </submittedName>
</protein>
<evidence type="ECO:0000313" key="3">
    <source>
        <dbReference type="Proteomes" id="UP000663843"/>
    </source>
</evidence>
<accession>A0A8H3BQR2</accession>
<organism evidence="2 3">
    <name type="scientific">Rhizoctonia solani</name>
    <dbReference type="NCBI Taxonomy" id="456999"/>
    <lineage>
        <taxon>Eukaryota</taxon>
        <taxon>Fungi</taxon>
        <taxon>Dikarya</taxon>
        <taxon>Basidiomycota</taxon>
        <taxon>Agaricomycotina</taxon>
        <taxon>Agaricomycetes</taxon>
        <taxon>Cantharellales</taxon>
        <taxon>Ceratobasidiaceae</taxon>
        <taxon>Rhizoctonia</taxon>
    </lineage>
</organism>